<feature type="domain" description="GRF-type" evidence="13">
    <location>
        <begin position="783"/>
        <end position="823"/>
    </location>
</feature>
<dbReference type="GO" id="GO:0005634">
    <property type="term" value="C:nucleus"/>
    <property type="evidence" value="ECO:0007669"/>
    <property type="project" value="TreeGrafter"/>
</dbReference>
<name>A0A0B7NMT1_9FUNG</name>
<evidence type="ECO:0000256" key="4">
    <source>
        <dbReference type="ARBA" id="ARBA00022771"/>
    </source>
</evidence>
<comment type="function">
    <text evidence="10">Introduces a single-strand break via transesterification at a target site in duplex DNA. Releases the supercoiling and torsional tension of DNA introduced during the DNA replication and transcription by transiently cleaving and rejoining one strand of the DNA duplex. The scissile phosphodiester is attacked by the catalytic tyrosine of the enzyme, resulting in the formation of a DNA-(5'-phosphotyrosyl)-enzyme intermediate and the expulsion of a 3'-OH DNA strand.</text>
</comment>
<dbReference type="InterPro" id="IPR010666">
    <property type="entry name" value="Znf_GRF"/>
</dbReference>
<dbReference type="PROSITE" id="PS00396">
    <property type="entry name" value="TOPO_IA_1"/>
    <property type="match status" value="1"/>
</dbReference>
<dbReference type="InterPro" id="IPR000380">
    <property type="entry name" value="Topo_IA"/>
</dbReference>
<dbReference type="GO" id="GO:0031422">
    <property type="term" value="C:RecQ family helicase-topoisomerase III complex"/>
    <property type="evidence" value="ECO:0007669"/>
    <property type="project" value="TreeGrafter"/>
</dbReference>
<dbReference type="Pfam" id="PF06839">
    <property type="entry name" value="Zn_ribbon_GRF"/>
    <property type="match status" value="2"/>
</dbReference>
<dbReference type="InterPro" id="IPR003602">
    <property type="entry name" value="Topo_IA_DNA-bd_dom"/>
</dbReference>
<dbReference type="InterPro" id="IPR034144">
    <property type="entry name" value="TOPRIM_TopoIII"/>
</dbReference>
<comment type="catalytic activity">
    <reaction evidence="1 10">
        <text>ATP-independent breakage of single-stranded DNA, followed by passage and rejoining.</text>
        <dbReference type="EC" id="5.6.2.1"/>
    </reaction>
</comment>
<evidence type="ECO:0000313" key="16">
    <source>
        <dbReference type="Proteomes" id="UP000054107"/>
    </source>
</evidence>
<keyword evidence="8 10" id="KW-0413">Isomerase</keyword>
<dbReference type="InterPro" id="IPR013826">
    <property type="entry name" value="Topo_IA_cen_sub3"/>
</dbReference>
<keyword evidence="7 10" id="KW-0238">DNA-binding</keyword>
<dbReference type="GO" id="GO:0006310">
    <property type="term" value="P:DNA recombination"/>
    <property type="evidence" value="ECO:0007669"/>
    <property type="project" value="TreeGrafter"/>
</dbReference>
<accession>A0A0B7NMT1</accession>
<dbReference type="PANTHER" id="PTHR11390:SF21">
    <property type="entry name" value="DNA TOPOISOMERASE 3-ALPHA"/>
    <property type="match status" value="1"/>
</dbReference>
<dbReference type="InterPro" id="IPR006171">
    <property type="entry name" value="TOPRIM_dom"/>
</dbReference>
<dbReference type="PROSITE" id="PS51999">
    <property type="entry name" value="ZF_GRF"/>
    <property type="match status" value="2"/>
</dbReference>
<dbReference type="SMART" id="SM00436">
    <property type="entry name" value="TOP1Bc"/>
    <property type="match status" value="1"/>
</dbReference>
<dbReference type="GO" id="GO:0008270">
    <property type="term" value="F:zinc ion binding"/>
    <property type="evidence" value="ECO:0007669"/>
    <property type="project" value="UniProtKB-KW"/>
</dbReference>
<keyword evidence="3" id="KW-0479">Metal-binding</keyword>
<dbReference type="SMART" id="SM00437">
    <property type="entry name" value="TOP1Ac"/>
    <property type="match status" value="1"/>
</dbReference>
<dbReference type="Proteomes" id="UP000054107">
    <property type="component" value="Unassembled WGS sequence"/>
</dbReference>
<dbReference type="FunFam" id="3.40.50.140:FF:000003">
    <property type="entry name" value="DNA topoisomerase"/>
    <property type="match status" value="1"/>
</dbReference>
<evidence type="ECO:0000259" key="14">
    <source>
        <dbReference type="PROSITE" id="PS52039"/>
    </source>
</evidence>
<evidence type="ECO:0000259" key="13">
    <source>
        <dbReference type="PROSITE" id="PS51999"/>
    </source>
</evidence>
<dbReference type="PRINTS" id="PR00417">
    <property type="entry name" value="PRTPISMRASEI"/>
</dbReference>
<dbReference type="InterPro" id="IPR023406">
    <property type="entry name" value="Topo_IA_AS"/>
</dbReference>
<dbReference type="GO" id="GO:0003917">
    <property type="term" value="F:DNA topoisomerase type I (single strand cut, ATP-independent) activity"/>
    <property type="evidence" value="ECO:0007669"/>
    <property type="project" value="UniProtKB-EC"/>
</dbReference>
<keyword evidence="4 9" id="KW-0863">Zinc-finger</keyword>
<proteinExistence type="inferred from homology"/>
<evidence type="ECO:0000256" key="7">
    <source>
        <dbReference type="ARBA" id="ARBA00023125"/>
    </source>
</evidence>
<dbReference type="Pfam" id="PF01131">
    <property type="entry name" value="Topoisom_bac"/>
    <property type="match status" value="1"/>
</dbReference>
<dbReference type="Gene3D" id="2.70.20.10">
    <property type="entry name" value="Topoisomerase I, domain 3"/>
    <property type="match status" value="1"/>
</dbReference>
<keyword evidence="6 10" id="KW-0799">Topoisomerase</keyword>
<evidence type="ECO:0000256" key="10">
    <source>
        <dbReference type="RuleBase" id="RU362092"/>
    </source>
</evidence>
<dbReference type="Gene3D" id="1.10.290.10">
    <property type="entry name" value="Topoisomerase I, domain 4"/>
    <property type="match status" value="1"/>
</dbReference>
<feature type="compositionally biased region" description="Low complexity" evidence="11">
    <location>
        <begin position="687"/>
        <end position="705"/>
    </location>
</feature>
<dbReference type="CDD" id="cd03362">
    <property type="entry name" value="TOPRIM_TopoIA_TopoIII"/>
    <property type="match status" value="1"/>
</dbReference>
<dbReference type="EC" id="5.6.2.1" evidence="10"/>
<dbReference type="FunFam" id="1.10.290.10:FF:000001">
    <property type="entry name" value="DNA topoisomerase"/>
    <property type="match status" value="1"/>
</dbReference>
<dbReference type="InterPro" id="IPR003601">
    <property type="entry name" value="Topo_IA_2"/>
</dbReference>
<feature type="domain" description="Toprim" evidence="12">
    <location>
        <begin position="2"/>
        <end position="147"/>
    </location>
</feature>
<evidence type="ECO:0000256" key="11">
    <source>
        <dbReference type="SAM" id="MobiDB-lite"/>
    </source>
</evidence>
<dbReference type="PROSITE" id="PS50880">
    <property type="entry name" value="TOPRIM"/>
    <property type="match status" value="1"/>
</dbReference>
<evidence type="ECO:0000256" key="5">
    <source>
        <dbReference type="ARBA" id="ARBA00022833"/>
    </source>
</evidence>
<evidence type="ECO:0000256" key="8">
    <source>
        <dbReference type="ARBA" id="ARBA00023235"/>
    </source>
</evidence>
<feature type="region of interest" description="Disordered" evidence="11">
    <location>
        <begin position="608"/>
        <end position="724"/>
    </location>
</feature>
<dbReference type="PROSITE" id="PS52039">
    <property type="entry name" value="TOPO_IA_2"/>
    <property type="match status" value="1"/>
</dbReference>
<comment type="similarity">
    <text evidence="2 10">Belongs to the type IA topoisomerase family.</text>
</comment>
<evidence type="ECO:0000259" key="12">
    <source>
        <dbReference type="PROSITE" id="PS50880"/>
    </source>
</evidence>
<protein>
    <recommendedName>
        <fullName evidence="10">DNA topoisomerase</fullName>
        <ecNumber evidence="10">5.6.2.1</ecNumber>
    </recommendedName>
</protein>
<gene>
    <name evidence="15" type="primary">PARPA_10501.1 scaffold 40716</name>
</gene>
<dbReference type="OrthoDB" id="430051at2759"/>
<evidence type="ECO:0000256" key="9">
    <source>
        <dbReference type="PROSITE-ProRule" id="PRU01343"/>
    </source>
</evidence>
<dbReference type="AlphaFoldDB" id="A0A0B7NMT1"/>
<sequence length="823" mass="93236">MRVLCIAEKPSAAKTIAEILSANQFSTRPSADFNVKNYDFTYNLNNTPTRFTMTAVKGHIMELHFEGGIDKNWNDFALEDLFHVPLRKTVIQASIALSNNIRQQVRDSDVLFIWTDCDREGEAIGGDVVDICREQNPRIQVWRARFSTMQPSEIHRAAQNHTRLDMRQVEAVRIRSELDFRIGAAFTRLQTMRLRPFFVANPRKVISYGSCQFPTLGFVVDRYQQIQNFISEEFWKIVLSYAHRRDDGTELVTFFNWRREHLFDQWACFVLYEICFEKKIATVTKVKSKQTSKWKPLPLTTVELQKVACRALRMSGAHIMAIAEKLYTVGLISYPRTETDQFDPNFDFMSLINMQTQDPNWGQYAQLLRDGEFERPRNGRNNDKAHPPIHPTKYMTTNLTFDEKRVYEFIVRRFLGCCWKNALGHETTVEVNMDTEYFDAKGLVILERNYLEVYTYDRWTGNQIPEFVEGDEFIPDTLKIESGHTTAPQLLTEPDLISMMEKNEIGTDATIADHIQRIIDRKYVYKENQYFKPLTLGIALILGYDQIGFESSLSKPFLRRKMESDLKSICDGNINQDQVLSRSIYSYKEMFLRTVEEFFKIRASMDRHFREDEDSSRNTGGYDGGSGGFGEGPRGGGHGGGRGGRGGGGGGRGGGGGGGGGHSHGFGRGDDNSGDNSNRNRGRGRGRSATARGGSGRGSNTARSSGFHKDGPSTDPPNCDEHHKPMTLKTVVKPGPNKGREFYSCSNNDQCNSFQWADEENGNTFSNNAFAGSNNNITATPFCDCGNHSVERKVRKDNANKGRAFYCCAAEKDKGCEYFAWVD</sequence>
<evidence type="ECO:0000256" key="2">
    <source>
        <dbReference type="ARBA" id="ARBA00009446"/>
    </source>
</evidence>
<dbReference type="GO" id="GO:0006265">
    <property type="term" value="P:DNA topological change"/>
    <property type="evidence" value="ECO:0007669"/>
    <property type="project" value="InterPro"/>
</dbReference>
<evidence type="ECO:0000313" key="15">
    <source>
        <dbReference type="EMBL" id="CEP16249.1"/>
    </source>
</evidence>
<dbReference type="Pfam" id="PF01751">
    <property type="entry name" value="Toprim"/>
    <property type="match status" value="1"/>
</dbReference>
<organism evidence="15 16">
    <name type="scientific">Parasitella parasitica</name>
    <dbReference type="NCBI Taxonomy" id="35722"/>
    <lineage>
        <taxon>Eukaryota</taxon>
        <taxon>Fungi</taxon>
        <taxon>Fungi incertae sedis</taxon>
        <taxon>Mucoromycota</taxon>
        <taxon>Mucoromycotina</taxon>
        <taxon>Mucoromycetes</taxon>
        <taxon>Mucorales</taxon>
        <taxon>Mucorineae</taxon>
        <taxon>Mucoraceae</taxon>
        <taxon>Parasitella</taxon>
    </lineage>
</organism>
<evidence type="ECO:0000256" key="1">
    <source>
        <dbReference type="ARBA" id="ARBA00000213"/>
    </source>
</evidence>
<dbReference type="InterPro" id="IPR013824">
    <property type="entry name" value="Topo_IA_cen_sub1"/>
</dbReference>
<feature type="domain" description="GRF-type" evidence="13">
    <location>
        <begin position="719"/>
        <end position="760"/>
    </location>
</feature>
<evidence type="ECO:0000256" key="3">
    <source>
        <dbReference type="ARBA" id="ARBA00022723"/>
    </source>
</evidence>
<reference evidence="15 16" key="1">
    <citation type="submission" date="2014-09" db="EMBL/GenBank/DDBJ databases">
        <authorList>
            <person name="Ellenberger Sabrina"/>
        </authorList>
    </citation>
    <scope>NUCLEOTIDE SEQUENCE [LARGE SCALE GENOMIC DNA]</scope>
    <source>
        <strain evidence="15 16">CBS 412.66</strain>
    </source>
</reference>
<dbReference type="GO" id="GO:0003677">
    <property type="term" value="F:DNA binding"/>
    <property type="evidence" value="ECO:0007669"/>
    <property type="project" value="UniProtKB-KW"/>
</dbReference>
<dbReference type="InterPro" id="IPR013497">
    <property type="entry name" value="Topo_IA_cen"/>
</dbReference>
<dbReference type="SUPFAM" id="SSF56712">
    <property type="entry name" value="Prokaryotic type I DNA topoisomerase"/>
    <property type="match status" value="1"/>
</dbReference>
<evidence type="ECO:0000256" key="6">
    <source>
        <dbReference type="ARBA" id="ARBA00023029"/>
    </source>
</evidence>
<dbReference type="InterPro" id="IPR013825">
    <property type="entry name" value="Topo_IA_cen_sub2"/>
</dbReference>
<dbReference type="SMART" id="SM00493">
    <property type="entry name" value="TOPRIM"/>
    <property type="match status" value="1"/>
</dbReference>
<feature type="domain" description="Topo IA-type catalytic" evidence="14">
    <location>
        <begin position="165"/>
        <end position="591"/>
    </location>
</feature>
<keyword evidence="16" id="KW-1185">Reference proteome</keyword>
<keyword evidence="5" id="KW-0862">Zinc</keyword>
<dbReference type="Gene3D" id="3.40.50.140">
    <property type="match status" value="1"/>
</dbReference>
<dbReference type="Gene3D" id="1.10.460.10">
    <property type="entry name" value="Topoisomerase I, domain 2"/>
    <property type="match status" value="1"/>
</dbReference>
<feature type="compositionally biased region" description="Gly residues" evidence="11">
    <location>
        <begin position="621"/>
        <end position="666"/>
    </location>
</feature>
<dbReference type="EMBL" id="LN732953">
    <property type="protein sequence ID" value="CEP16249.1"/>
    <property type="molecule type" value="Genomic_DNA"/>
</dbReference>
<dbReference type="PANTHER" id="PTHR11390">
    <property type="entry name" value="PROKARYOTIC DNA TOPOISOMERASE"/>
    <property type="match status" value="1"/>
</dbReference>
<dbReference type="GO" id="GO:0006281">
    <property type="term" value="P:DNA repair"/>
    <property type="evidence" value="ECO:0007669"/>
    <property type="project" value="TreeGrafter"/>
</dbReference>
<dbReference type="InterPro" id="IPR023405">
    <property type="entry name" value="Topo_IA_core_domain"/>
</dbReference>
<dbReference type="CDD" id="cd00186">
    <property type="entry name" value="TOP1Ac"/>
    <property type="match status" value="1"/>
</dbReference>
<dbReference type="STRING" id="35722.A0A0B7NMT1"/>